<dbReference type="PANTHER" id="PTHR43712:SF2">
    <property type="entry name" value="O-METHYLTRANSFERASE CICE"/>
    <property type="match status" value="1"/>
</dbReference>
<dbReference type="AlphaFoldDB" id="A0A8H6ZE55"/>
<keyword evidence="2 5" id="KW-0808">Transferase</keyword>
<sequence>MALKSSGLSDIVALADLISSSVKDVVAEYTAAQVTMPSLVSTRAGAFDMRESMPANLVKAVRTIEAACAQLSYTVASPEHVICQRSFAIHEQVSLLVATDANIADHLRDKPEGLHVDELSRSTGIDSHKLGRVLRLLATKHCFTEVKPDVFANNRLSVKLLSTDPVSSVVGHMTDEIGFACTALNETLRNPKTTSSVSTRDSAFTRAHGRSIFDLYARPDQKKLADRFGQAMVGWGQISGRGMLSKVYPWGSLPHDTVLCDVGGNNGHASIEVLRVFPHLKIVVNDLPDVVKRGQEDMLKGDLDPALKERVQFVSLDFFSGTPVQDCDVYYIRQVLHDWPVDECNKILEGIRSAAKPTSRLLIRAFLVVSVLHLSIPFLDEVVLQHLVDDGSGLGFERAPEPLLPNFGAGNFWPYAQDINMMVRFIVSRPAANEYGISPARWPLTVRNAHCPSSSTSGEFKNVSHAIFLTRVNRLSMRSGFKFVKLWDVGETTLLEFVLSSVD</sequence>
<dbReference type="SUPFAM" id="SSF53335">
    <property type="entry name" value="S-adenosyl-L-methionine-dependent methyltransferases"/>
    <property type="match status" value="1"/>
</dbReference>
<dbReference type="Gene3D" id="3.40.50.150">
    <property type="entry name" value="Vaccinia Virus protein VP39"/>
    <property type="match status" value="1"/>
</dbReference>
<organism evidence="5 6">
    <name type="scientific">Mycena sanguinolenta</name>
    <dbReference type="NCBI Taxonomy" id="230812"/>
    <lineage>
        <taxon>Eukaryota</taxon>
        <taxon>Fungi</taxon>
        <taxon>Dikarya</taxon>
        <taxon>Basidiomycota</taxon>
        <taxon>Agaricomycotina</taxon>
        <taxon>Agaricomycetes</taxon>
        <taxon>Agaricomycetidae</taxon>
        <taxon>Agaricales</taxon>
        <taxon>Marasmiineae</taxon>
        <taxon>Mycenaceae</taxon>
        <taxon>Mycena</taxon>
    </lineage>
</organism>
<reference evidence="5" key="1">
    <citation type="submission" date="2020-05" db="EMBL/GenBank/DDBJ databases">
        <title>Mycena genomes resolve the evolution of fungal bioluminescence.</title>
        <authorList>
            <person name="Tsai I.J."/>
        </authorList>
    </citation>
    <scope>NUCLEOTIDE SEQUENCE</scope>
    <source>
        <strain evidence="5">160909Yilan</strain>
    </source>
</reference>
<dbReference type="EMBL" id="JACAZH010000002">
    <property type="protein sequence ID" value="KAF7375742.1"/>
    <property type="molecule type" value="Genomic_DNA"/>
</dbReference>
<keyword evidence="6" id="KW-1185">Reference proteome</keyword>
<dbReference type="SUPFAM" id="SSF46785">
    <property type="entry name" value="Winged helix' DNA-binding domain"/>
    <property type="match status" value="1"/>
</dbReference>
<dbReference type="OrthoDB" id="1606438at2759"/>
<dbReference type="InterPro" id="IPR036390">
    <property type="entry name" value="WH_DNA-bd_sf"/>
</dbReference>
<evidence type="ECO:0000313" key="6">
    <source>
        <dbReference type="Proteomes" id="UP000623467"/>
    </source>
</evidence>
<dbReference type="Proteomes" id="UP000623467">
    <property type="component" value="Unassembled WGS sequence"/>
</dbReference>
<evidence type="ECO:0000259" key="4">
    <source>
        <dbReference type="Pfam" id="PF00891"/>
    </source>
</evidence>
<dbReference type="PROSITE" id="PS51683">
    <property type="entry name" value="SAM_OMT_II"/>
    <property type="match status" value="1"/>
</dbReference>
<dbReference type="PANTHER" id="PTHR43712">
    <property type="entry name" value="PUTATIVE (AFU_ORTHOLOGUE AFUA_4G14580)-RELATED"/>
    <property type="match status" value="1"/>
</dbReference>
<name>A0A8H6ZE55_9AGAR</name>
<evidence type="ECO:0000256" key="2">
    <source>
        <dbReference type="ARBA" id="ARBA00022679"/>
    </source>
</evidence>
<comment type="caution">
    <text evidence="5">The sequence shown here is derived from an EMBL/GenBank/DDBJ whole genome shotgun (WGS) entry which is preliminary data.</text>
</comment>
<keyword evidence="1 5" id="KW-0489">Methyltransferase</keyword>
<dbReference type="InterPro" id="IPR016461">
    <property type="entry name" value="COMT-like"/>
</dbReference>
<dbReference type="GO" id="GO:0008171">
    <property type="term" value="F:O-methyltransferase activity"/>
    <property type="evidence" value="ECO:0007669"/>
    <property type="project" value="InterPro"/>
</dbReference>
<feature type="domain" description="O-methyltransferase C-terminal" evidence="4">
    <location>
        <begin position="201"/>
        <end position="364"/>
    </location>
</feature>
<protein>
    <submittedName>
        <fullName evidence="5">3-O-methyltransferase 2</fullName>
    </submittedName>
</protein>
<dbReference type="GO" id="GO:0032259">
    <property type="term" value="P:methylation"/>
    <property type="evidence" value="ECO:0007669"/>
    <property type="project" value="UniProtKB-KW"/>
</dbReference>
<dbReference type="InterPro" id="IPR001077">
    <property type="entry name" value="COMT_C"/>
</dbReference>
<keyword evidence="3" id="KW-0949">S-adenosyl-L-methionine</keyword>
<accession>A0A8H6ZE55</accession>
<dbReference type="Pfam" id="PF00891">
    <property type="entry name" value="Methyltransf_2"/>
    <property type="match status" value="1"/>
</dbReference>
<evidence type="ECO:0000256" key="3">
    <source>
        <dbReference type="ARBA" id="ARBA00022691"/>
    </source>
</evidence>
<evidence type="ECO:0000256" key="1">
    <source>
        <dbReference type="ARBA" id="ARBA00022603"/>
    </source>
</evidence>
<gene>
    <name evidence="5" type="ORF">MSAN_00463800</name>
</gene>
<proteinExistence type="predicted"/>
<evidence type="ECO:0000313" key="5">
    <source>
        <dbReference type="EMBL" id="KAF7375742.1"/>
    </source>
</evidence>
<dbReference type="InterPro" id="IPR036388">
    <property type="entry name" value="WH-like_DNA-bd_sf"/>
</dbReference>
<dbReference type="Gene3D" id="1.10.10.10">
    <property type="entry name" value="Winged helix-like DNA-binding domain superfamily/Winged helix DNA-binding domain"/>
    <property type="match status" value="1"/>
</dbReference>
<dbReference type="InterPro" id="IPR029063">
    <property type="entry name" value="SAM-dependent_MTases_sf"/>
</dbReference>